<dbReference type="InterPro" id="IPR027417">
    <property type="entry name" value="P-loop_NTPase"/>
</dbReference>
<dbReference type="Pfam" id="PF06745">
    <property type="entry name" value="ATPase"/>
    <property type="match status" value="2"/>
</dbReference>
<keyword evidence="6" id="KW-0418">Kinase</keyword>
<dbReference type="InterPro" id="IPR051347">
    <property type="entry name" value="Circadian_clock_KaiC-rel"/>
</dbReference>
<keyword evidence="4" id="KW-0677">Repeat</keyword>
<keyword evidence="8" id="KW-0238">DNA-binding</keyword>
<dbReference type="OrthoDB" id="9787927at2"/>
<feature type="domain" description="RecA family profile 1" evidence="10">
    <location>
        <begin position="11"/>
        <end position="72"/>
    </location>
</feature>
<dbReference type="InterPro" id="IPR030665">
    <property type="entry name" value="KaiC"/>
</dbReference>
<evidence type="ECO:0000256" key="6">
    <source>
        <dbReference type="ARBA" id="ARBA00022777"/>
    </source>
</evidence>
<dbReference type="AlphaFoldDB" id="A0A091BDI7"/>
<dbReference type="eggNOG" id="COG0467">
    <property type="taxonomic scope" value="Bacteria"/>
</dbReference>
<keyword evidence="13" id="KW-1185">Reference proteome</keyword>
<accession>A0A091BDI7</accession>
<feature type="domain" description="RecA family profile 1" evidence="10">
    <location>
        <begin position="252"/>
        <end position="302"/>
    </location>
</feature>
<evidence type="ECO:0000256" key="5">
    <source>
        <dbReference type="ARBA" id="ARBA00022763"/>
    </source>
</evidence>
<evidence type="ECO:0000256" key="9">
    <source>
        <dbReference type="ARBA" id="ARBA00023204"/>
    </source>
</evidence>
<evidence type="ECO:0000313" key="12">
    <source>
        <dbReference type="EMBL" id="KFN50758.1"/>
    </source>
</evidence>
<keyword evidence="3" id="KW-0808">Transferase</keyword>
<feature type="domain" description="KaiC" evidence="11">
    <location>
        <begin position="254"/>
        <end position="487"/>
    </location>
</feature>
<dbReference type="PIRSF" id="PIRSF039117">
    <property type="entry name" value="KaiC"/>
    <property type="match status" value="1"/>
</dbReference>
<dbReference type="GO" id="GO:0004674">
    <property type="term" value="F:protein serine/threonine kinase activity"/>
    <property type="evidence" value="ECO:0007669"/>
    <property type="project" value="UniProtKB-EC"/>
</dbReference>
<dbReference type="InterPro" id="IPR014774">
    <property type="entry name" value="KaiC-like_dom"/>
</dbReference>
<evidence type="ECO:0000256" key="1">
    <source>
        <dbReference type="ARBA" id="ARBA00012513"/>
    </source>
</evidence>
<keyword evidence="7" id="KW-0378">Hydrolase</keyword>
<evidence type="ECO:0000256" key="8">
    <source>
        <dbReference type="ARBA" id="ARBA00023125"/>
    </source>
</evidence>
<dbReference type="InterPro" id="IPR003593">
    <property type="entry name" value="AAA+_ATPase"/>
</dbReference>
<dbReference type="PANTHER" id="PTHR42926">
    <property type="match status" value="1"/>
</dbReference>
<dbReference type="EC" id="2.7.11.1" evidence="1"/>
<dbReference type="InterPro" id="IPR020588">
    <property type="entry name" value="RecA_ATP-bd"/>
</dbReference>
<evidence type="ECO:0000259" key="11">
    <source>
        <dbReference type="PROSITE" id="PS51146"/>
    </source>
</evidence>
<gene>
    <name evidence="12" type="ORF">P873_06225</name>
</gene>
<sequence>MKQTGPDAPSSRPLISTGVPGLDDVLGGGLAPSRLYLIEGTPGSGKTTLALQFLIEGVRNGESVLYVTLSESEVELQGVAASHGWDLTGVQMRELLPSADSLQPDEQYTMFHPSEVELGATSQRIIADVETLKPTRVVFDSLSELRLLAGNSLRYRRQILALKQFFAGRDCTVLLLDDMTAMEHDLHVQSIAHAVIRLEQNVSDYGAARRRLIVVKFRGQGFRGGFHDYRILHGGLKVYPRLIAAEHRPETARTRLKSGIAALDDLLGGGLESGTSTLVVGAPGTGKSTVAMQYAVAAARRGEVAAVYLFDESEETLRTRCDGMTMGLEDHIEAGRIRVRQIDPAELTPGELAHDIRAMVEQGGAKVVVLDSLNGFLNAMPDERFLIVHLHELLTFLGQSGVATILIGAQHGLIGVNMSTPVDASYLADAVVMLRYFESEGEVHQAISVLKKRGGAHERTIRGFSMRDDGLHVGPPLRQFRGILTGVPSRTDEDPRELR</sequence>
<feature type="domain" description="KaiC" evidence="11">
    <location>
        <begin position="13"/>
        <end position="252"/>
    </location>
</feature>
<keyword evidence="2" id="KW-0597">Phosphoprotein</keyword>
<keyword evidence="5" id="KW-0227">DNA damage</keyword>
<keyword evidence="9" id="KW-0234">DNA repair</keyword>
<comment type="caution">
    <text evidence="12">The sequence shown here is derived from an EMBL/GenBank/DDBJ whole genome shotgun (WGS) entry which is preliminary data.</text>
</comment>
<evidence type="ECO:0000256" key="4">
    <source>
        <dbReference type="ARBA" id="ARBA00022737"/>
    </source>
</evidence>
<dbReference type="CDD" id="cd19488">
    <property type="entry name" value="KaiC-like_N"/>
    <property type="match status" value="1"/>
</dbReference>
<dbReference type="GO" id="GO:0006281">
    <property type="term" value="P:DNA repair"/>
    <property type="evidence" value="ECO:0007669"/>
    <property type="project" value="UniProtKB-KW"/>
</dbReference>
<evidence type="ECO:0000256" key="3">
    <source>
        <dbReference type="ARBA" id="ARBA00022679"/>
    </source>
</evidence>
<dbReference type="GO" id="GO:0003677">
    <property type="term" value="F:DNA binding"/>
    <property type="evidence" value="ECO:0007669"/>
    <property type="project" value="UniProtKB-KW"/>
</dbReference>
<dbReference type="InterPro" id="IPR010624">
    <property type="entry name" value="KaiC_dom"/>
</dbReference>
<evidence type="ECO:0000259" key="10">
    <source>
        <dbReference type="PROSITE" id="PS50162"/>
    </source>
</evidence>
<dbReference type="STRING" id="1121013.GCA_000426365_02090"/>
<dbReference type="Gene3D" id="3.40.50.300">
    <property type="entry name" value="P-loop containing nucleotide triphosphate hydrolases"/>
    <property type="match status" value="2"/>
</dbReference>
<evidence type="ECO:0000256" key="7">
    <source>
        <dbReference type="ARBA" id="ARBA00022801"/>
    </source>
</evidence>
<reference evidence="12 13" key="1">
    <citation type="submission" date="2013-09" db="EMBL/GenBank/DDBJ databases">
        <title>Genome sequencing of Arenimonas composti.</title>
        <authorList>
            <person name="Chen F."/>
            <person name="Wang G."/>
        </authorList>
    </citation>
    <scope>NUCLEOTIDE SEQUENCE [LARGE SCALE GENOMIC DNA]</scope>
    <source>
        <strain evidence="12 13">TR7-09</strain>
    </source>
</reference>
<dbReference type="PANTHER" id="PTHR42926:SF1">
    <property type="entry name" value="CIRCADIAN CLOCK OSCILLATOR PROTEIN KAIC 1"/>
    <property type="match status" value="1"/>
</dbReference>
<evidence type="ECO:0000313" key="13">
    <source>
        <dbReference type="Proteomes" id="UP000029391"/>
    </source>
</evidence>
<dbReference type="GO" id="GO:0140664">
    <property type="term" value="F:ATP-dependent DNA damage sensor activity"/>
    <property type="evidence" value="ECO:0007669"/>
    <property type="project" value="InterPro"/>
</dbReference>
<dbReference type="EMBL" id="AWXU01000017">
    <property type="protein sequence ID" value="KFN50758.1"/>
    <property type="molecule type" value="Genomic_DNA"/>
</dbReference>
<dbReference type="Proteomes" id="UP000029391">
    <property type="component" value="Unassembled WGS sequence"/>
</dbReference>
<dbReference type="PROSITE" id="PS51146">
    <property type="entry name" value="KAIC"/>
    <property type="match status" value="2"/>
</dbReference>
<dbReference type="GO" id="GO:0005524">
    <property type="term" value="F:ATP binding"/>
    <property type="evidence" value="ECO:0007669"/>
    <property type="project" value="InterPro"/>
</dbReference>
<name>A0A091BDI7_9GAMM</name>
<dbReference type="GO" id="GO:0016787">
    <property type="term" value="F:hydrolase activity"/>
    <property type="evidence" value="ECO:0007669"/>
    <property type="project" value="UniProtKB-KW"/>
</dbReference>
<proteinExistence type="predicted"/>
<evidence type="ECO:0000256" key="2">
    <source>
        <dbReference type="ARBA" id="ARBA00022553"/>
    </source>
</evidence>
<dbReference type="SMART" id="SM00382">
    <property type="entry name" value="AAA"/>
    <property type="match status" value="2"/>
</dbReference>
<dbReference type="PROSITE" id="PS50162">
    <property type="entry name" value="RECA_2"/>
    <property type="match status" value="2"/>
</dbReference>
<dbReference type="RefSeq" id="WP_026817084.1">
    <property type="nucleotide sequence ID" value="NZ_AUFF01000006.1"/>
</dbReference>
<organism evidence="12 13">
    <name type="scientific">Arenimonas composti TR7-09 = DSM 18010</name>
    <dbReference type="NCBI Taxonomy" id="1121013"/>
    <lineage>
        <taxon>Bacteria</taxon>
        <taxon>Pseudomonadati</taxon>
        <taxon>Pseudomonadota</taxon>
        <taxon>Gammaproteobacteria</taxon>
        <taxon>Lysobacterales</taxon>
        <taxon>Lysobacteraceae</taxon>
        <taxon>Arenimonas</taxon>
    </lineage>
</organism>
<protein>
    <recommendedName>
        <fullName evidence="1">non-specific serine/threonine protein kinase</fullName>
        <ecNumber evidence="1">2.7.11.1</ecNumber>
    </recommendedName>
</protein>
<dbReference type="SUPFAM" id="SSF52540">
    <property type="entry name" value="P-loop containing nucleoside triphosphate hydrolases"/>
    <property type="match status" value="2"/>
</dbReference>